<dbReference type="Pfam" id="PF23667">
    <property type="entry name" value="CUB_CDCP1_1"/>
    <property type="match status" value="1"/>
</dbReference>
<organism evidence="8 9">
    <name type="scientific">Echinops telfairi</name>
    <name type="common">Lesser hedgehog tenrec</name>
    <dbReference type="NCBI Taxonomy" id="9371"/>
    <lineage>
        <taxon>Eukaryota</taxon>
        <taxon>Metazoa</taxon>
        <taxon>Chordata</taxon>
        <taxon>Craniata</taxon>
        <taxon>Vertebrata</taxon>
        <taxon>Euteleostomi</taxon>
        <taxon>Mammalia</taxon>
        <taxon>Eutheria</taxon>
        <taxon>Afrotheria</taxon>
        <taxon>Tenrecidae</taxon>
        <taxon>Tenrecinae</taxon>
        <taxon>Echinops</taxon>
    </lineage>
</organism>
<dbReference type="InterPro" id="IPR056269">
    <property type="entry name" value="CUB_CDCP1_2nd_5th"/>
</dbReference>
<feature type="domain" description="CDCP1 second and fifth CUB" evidence="6">
    <location>
        <begin position="258"/>
        <end position="360"/>
    </location>
</feature>
<dbReference type="Pfam" id="PF25142">
    <property type="entry name" value="CUB_CDCP1_4th"/>
    <property type="match status" value="1"/>
</dbReference>
<keyword evidence="8" id="KW-1185">Reference proteome</keyword>
<feature type="region of interest" description="Disordered" evidence="1">
    <location>
        <begin position="87"/>
        <end position="123"/>
    </location>
</feature>
<keyword evidence="2" id="KW-1133">Transmembrane helix</keyword>
<dbReference type="InterPro" id="IPR056266">
    <property type="entry name" value="CDCP1_CUB_3rd_6th"/>
</dbReference>
<evidence type="ECO:0000256" key="2">
    <source>
        <dbReference type="SAM" id="Phobius"/>
    </source>
</evidence>
<dbReference type="Pfam" id="PF23668">
    <property type="entry name" value="CUB_CDCP1_2"/>
    <property type="match status" value="2"/>
</dbReference>
<evidence type="ECO:0000256" key="1">
    <source>
        <dbReference type="SAM" id="MobiDB-lite"/>
    </source>
</evidence>
<feature type="domain" description="CDCP1 third and sixth CUB" evidence="4">
    <location>
        <begin position="368"/>
        <end position="470"/>
    </location>
</feature>
<sequence>MAGLDFGVTVALLGVLLLGVARLPRGAGECRASGAGGEGAQRSNGSTVLRRRPGSAEGAGPGDGWLRSGALLPGAVVLRARAGRRPTHLGVSPKESRARAPGRAWEPCPGGARRAQGMSPGLPGGTQQDVQLRLRAYSFAWTRSGCPNAVTSALRGQAAGQAALPSHLSWAEFEGRAFEITLPPRSGMGVFIKAGSPTLPAKPCHIIISKRYQLTLTVKAGERAVFDFSCQYPERHFVMEIHKNVDCMSGPCPFGEVPLQPSTSSLPTLNRTFIWDVKAPKNMGLELRFSTSHLRQIGPGESCPDGVTYSIGGRIDATEVRIGTFCNNGTVSRVKVQEGVKMALHLPWFDKRKASGLSIANLTSIKRLCIVESVFEGEGSATLMSANYPEGFPEDELMTWQFVVPAHLRASVSFLTVNVSNCVRKEERVEYYIPGSTTNPEVFRLEDPQPGNMAGNFNLSLQGCDQDTQNPGILRLQFQVLVQHPQNESATTYLVDLSNEQAMSLTIALRPDKKGRRFVPGCFVCLVSPRTCSTNLTLTSGSKHKISFLCDDLTRLWMTAEKTISCTDHRYCYRKSYPLQVPEHILQLPVDLHDFSWKLLVPKDKLSMALVPAHKLQQSTNEKFCNTSFSYLVASAVPDQDLYFGAFCPGGSIEQIQVKQNTSVTIRTFKPSFRQEVSRQGLTVFFIPYFREDGIFTVSPDTKSKVYLRTPTWNWGLPPLTSVSWNISVPKNQVACLTFLKERTGVVCQTGRAFMIIQEQRAHAEEIFNLEDEVLPKPSFRHHSFWVNISNCSPVSGKQFELQFWVTLTPRKTDLTVVLIAAVGGGALLLSAIGLIICCMRKKKKEVDKGPVVGIYNGNINTQMPKQQKKFQKGRKDNDSHVYAVIDDTMVYGHLLQEPNGSLLQPEVDTYRPFQGPMGSPPSPPPTCSRAPTAKLAEEKPPTDPSPEAVSEPYTFSYPNNGEVGCGNTDIPLLDIQGPADPGE</sequence>
<feature type="domain" description="CDCP1 third and sixth CUB" evidence="4">
    <location>
        <begin position="692"/>
        <end position="804"/>
    </location>
</feature>
<protein>
    <submittedName>
        <fullName evidence="9">CUB domain-containing protein 1</fullName>
    </submittedName>
</protein>
<dbReference type="PANTHER" id="PTHR14477">
    <property type="entry name" value="CUB DOMAIN-CONTAINING PROTEIN 1"/>
    <property type="match status" value="1"/>
</dbReference>
<feature type="domain" description="CDCP1 first CUB" evidence="5">
    <location>
        <begin position="178"/>
        <end position="247"/>
    </location>
</feature>
<evidence type="ECO:0000259" key="7">
    <source>
        <dbReference type="Pfam" id="PF25142"/>
    </source>
</evidence>
<dbReference type="PANTHER" id="PTHR14477:SF1">
    <property type="entry name" value="CUB DOMAIN-CONTAINING PROTEIN 1"/>
    <property type="match status" value="1"/>
</dbReference>
<proteinExistence type="predicted"/>
<feature type="region of interest" description="Disordered" evidence="1">
    <location>
        <begin position="28"/>
        <end position="64"/>
    </location>
</feature>
<feature type="domain" description="CDCP1 fourth CUB" evidence="7">
    <location>
        <begin position="493"/>
        <end position="581"/>
    </location>
</feature>
<keyword evidence="3" id="KW-0732">Signal</keyword>
<dbReference type="InterPro" id="IPR038811">
    <property type="entry name" value="CDCP1"/>
</dbReference>
<evidence type="ECO:0000259" key="6">
    <source>
        <dbReference type="Pfam" id="PF23668"/>
    </source>
</evidence>
<feature type="signal peptide" evidence="3">
    <location>
        <begin position="1"/>
        <end position="28"/>
    </location>
</feature>
<dbReference type="Pfam" id="PF23665">
    <property type="entry name" value="CDCP1_CUB_6"/>
    <property type="match status" value="2"/>
</dbReference>
<feature type="transmembrane region" description="Helical" evidence="2">
    <location>
        <begin position="817"/>
        <end position="839"/>
    </location>
</feature>
<gene>
    <name evidence="9" type="primary">CDCP1</name>
</gene>
<evidence type="ECO:0000256" key="3">
    <source>
        <dbReference type="SAM" id="SignalP"/>
    </source>
</evidence>
<reference evidence="9" key="1">
    <citation type="submission" date="2025-08" db="UniProtKB">
        <authorList>
            <consortium name="RefSeq"/>
        </authorList>
    </citation>
    <scope>IDENTIFICATION</scope>
</reference>
<evidence type="ECO:0000259" key="5">
    <source>
        <dbReference type="Pfam" id="PF23667"/>
    </source>
</evidence>
<evidence type="ECO:0000259" key="4">
    <source>
        <dbReference type="Pfam" id="PF23665"/>
    </source>
</evidence>
<dbReference type="InterPro" id="IPR056268">
    <property type="entry name" value="CUB_CDCP1_1st"/>
</dbReference>
<evidence type="ECO:0000313" key="8">
    <source>
        <dbReference type="Proteomes" id="UP000694863"/>
    </source>
</evidence>
<dbReference type="GeneID" id="101653144"/>
<dbReference type="InterPro" id="IPR056965">
    <property type="entry name" value="CUB_CDCP1_4th"/>
</dbReference>
<keyword evidence="2" id="KW-0472">Membrane</keyword>
<dbReference type="RefSeq" id="XP_012860463.2">
    <property type="nucleotide sequence ID" value="XM_013005009.3"/>
</dbReference>
<evidence type="ECO:0000313" key="9">
    <source>
        <dbReference type="RefSeq" id="XP_012860463.2"/>
    </source>
</evidence>
<feature type="chain" id="PRO_5045037885" evidence="3">
    <location>
        <begin position="29"/>
        <end position="984"/>
    </location>
</feature>
<name>A0ABM0ZQQ8_ECHTE</name>
<accession>A0ABM0ZQQ8</accession>
<dbReference type="Proteomes" id="UP000694863">
    <property type="component" value="Unplaced"/>
</dbReference>
<feature type="region of interest" description="Disordered" evidence="1">
    <location>
        <begin position="911"/>
        <end position="984"/>
    </location>
</feature>
<feature type="domain" description="CDCP1 second and fifth CUB" evidence="6">
    <location>
        <begin position="592"/>
        <end position="668"/>
    </location>
</feature>
<keyword evidence="2" id="KW-0812">Transmembrane</keyword>